<name>A0AAN8X1W9_HALRR</name>
<evidence type="ECO:0000313" key="2">
    <source>
        <dbReference type="Proteomes" id="UP001381693"/>
    </source>
</evidence>
<proteinExistence type="predicted"/>
<dbReference type="Proteomes" id="UP001381693">
    <property type="component" value="Unassembled WGS sequence"/>
</dbReference>
<keyword evidence="2" id="KW-1185">Reference proteome</keyword>
<dbReference type="EMBL" id="JAXCGZ010011500">
    <property type="protein sequence ID" value="KAK7074651.1"/>
    <property type="molecule type" value="Genomic_DNA"/>
</dbReference>
<organism evidence="1 2">
    <name type="scientific">Halocaridina rubra</name>
    <name type="common">Hawaiian red shrimp</name>
    <dbReference type="NCBI Taxonomy" id="373956"/>
    <lineage>
        <taxon>Eukaryota</taxon>
        <taxon>Metazoa</taxon>
        <taxon>Ecdysozoa</taxon>
        <taxon>Arthropoda</taxon>
        <taxon>Crustacea</taxon>
        <taxon>Multicrustacea</taxon>
        <taxon>Malacostraca</taxon>
        <taxon>Eumalacostraca</taxon>
        <taxon>Eucarida</taxon>
        <taxon>Decapoda</taxon>
        <taxon>Pleocyemata</taxon>
        <taxon>Caridea</taxon>
        <taxon>Atyoidea</taxon>
        <taxon>Atyidae</taxon>
        <taxon>Halocaridina</taxon>
    </lineage>
</organism>
<reference evidence="1 2" key="1">
    <citation type="submission" date="2023-11" db="EMBL/GenBank/DDBJ databases">
        <title>Halocaridina rubra genome assembly.</title>
        <authorList>
            <person name="Smith C."/>
        </authorList>
    </citation>
    <scope>NUCLEOTIDE SEQUENCE [LARGE SCALE GENOMIC DNA]</scope>
    <source>
        <strain evidence="1">EP-1</strain>
        <tissue evidence="1">Whole</tissue>
    </source>
</reference>
<accession>A0AAN8X1W9</accession>
<comment type="caution">
    <text evidence="1">The sequence shown here is derived from an EMBL/GenBank/DDBJ whole genome shotgun (WGS) entry which is preliminary data.</text>
</comment>
<gene>
    <name evidence="1" type="ORF">SK128_005557</name>
</gene>
<dbReference type="AlphaFoldDB" id="A0AAN8X1W9"/>
<sequence length="72" mass="8632">MRDDKSLVSDKCPITVNQLFMPIIAPEILKDIFNLVENERQHWCPPYDTVIYKKMFKKEVKYLEFLKSVIKL</sequence>
<protein>
    <submittedName>
        <fullName evidence="1">Uncharacterized protein</fullName>
    </submittedName>
</protein>
<evidence type="ECO:0000313" key="1">
    <source>
        <dbReference type="EMBL" id="KAK7074651.1"/>
    </source>
</evidence>